<protein>
    <submittedName>
        <fullName evidence="1">Uncharacterized protein</fullName>
    </submittedName>
</protein>
<gene>
    <name evidence="1" type="ORF">NQ176_g4770</name>
</gene>
<name>A0ACC1NBS9_9HYPO</name>
<reference evidence="1" key="1">
    <citation type="submission" date="2022-08" db="EMBL/GenBank/DDBJ databases">
        <title>Genome Sequence of Lecanicillium fungicola.</title>
        <authorList>
            <person name="Buettner E."/>
        </authorList>
    </citation>
    <scope>NUCLEOTIDE SEQUENCE</scope>
    <source>
        <strain evidence="1">Babe33</strain>
    </source>
</reference>
<keyword evidence="2" id="KW-1185">Reference proteome</keyword>
<evidence type="ECO:0000313" key="2">
    <source>
        <dbReference type="Proteomes" id="UP001143910"/>
    </source>
</evidence>
<dbReference type="Proteomes" id="UP001143910">
    <property type="component" value="Unassembled WGS sequence"/>
</dbReference>
<sequence>MSEPVRPKGPRGRSKTVRKSFSAEPVLDHSSSSEDEDRAGGARLTCGSLSPSPVSMKLATTRTTTSLPLMRRPLPLHLLPAVILALLPLVPLLRLAAVPLDAAPLYAKKALEEAEGSPGPVDAQAMYPPTACIFVANLAQAYDDKILEKEVTNTFIHWGDVFVKIRRDVRGMPFAFCQFTTDEHARNAEKLGKGLAILGRPCRTEMARANTYFVVYRNDGQSVTVGEVVDLLSTLGEVAKAEKLDEDVQRSLRLPPSILASYKMYDPKRDVLTSLRGHRRYTVVPHDPKSTNLQKPIVYMSPAKGELGDKFERDRRSIYMGNLPMDMSEETITNLCGAVGEVVSVVLFKRAVTGNPGKMTCFSFVEFATLSSATDAIAAFNNTDIKGFRIKVDKKQSRTVETPRRTVPARSAHYSHATFPRRRPATSHQPVSPLTSLFTRPSVQKKTSVDSSERSSSSTVEKTPKNVTTITKMASSTQKKHATPTPRKVNGGQSSGGYVNVDTPIPPMQAQSQAQQQFPAPLWVHNSFNPYYVPPHSTVPPHYAPMAPHGNAGVVYSTYNTAPPSYPSMMPDMYPVGGHGHMMPPPVMPPPHMGHHQMVPHHQMGMPQHHPHHVQNMYHGQPGHHVHFAPLPPPPMQTYQGQSQQAKPSEQAAQSDGHASSSDESKKSKK</sequence>
<comment type="caution">
    <text evidence="1">The sequence shown here is derived from an EMBL/GenBank/DDBJ whole genome shotgun (WGS) entry which is preliminary data.</text>
</comment>
<dbReference type="EMBL" id="JANJQO010000547">
    <property type="protein sequence ID" value="KAJ2976737.1"/>
    <property type="molecule type" value="Genomic_DNA"/>
</dbReference>
<accession>A0ACC1NBS9</accession>
<proteinExistence type="predicted"/>
<organism evidence="1 2">
    <name type="scientific">Zarea fungicola</name>
    <dbReference type="NCBI Taxonomy" id="93591"/>
    <lineage>
        <taxon>Eukaryota</taxon>
        <taxon>Fungi</taxon>
        <taxon>Dikarya</taxon>
        <taxon>Ascomycota</taxon>
        <taxon>Pezizomycotina</taxon>
        <taxon>Sordariomycetes</taxon>
        <taxon>Hypocreomycetidae</taxon>
        <taxon>Hypocreales</taxon>
        <taxon>Cordycipitaceae</taxon>
        <taxon>Zarea</taxon>
    </lineage>
</organism>
<evidence type="ECO:0000313" key="1">
    <source>
        <dbReference type="EMBL" id="KAJ2976737.1"/>
    </source>
</evidence>